<dbReference type="PANTHER" id="PTHR30408:SF12">
    <property type="entry name" value="TYPE I RESTRICTION ENZYME MJAVIII SPECIFICITY SUBUNIT"/>
    <property type="match status" value="1"/>
</dbReference>
<evidence type="ECO:0000313" key="5">
    <source>
        <dbReference type="EMBL" id="PWH85199.1"/>
    </source>
</evidence>
<keyword evidence="3" id="KW-0238">DNA-binding</keyword>
<dbReference type="PANTHER" id="PTHR30408">
    <property type="entry name" value="TYPE-1 RESTRICTION ENZYME ECOKI SPECIFICITY PROTEIN"/>
    <property type="match status" value="1"/>
</dbReference>
<evidence type="ECO:0000256" key="2">
    <source>
        <dbReference type="ARBA" id="ARBA00022747"/>
    </source>
</evidence>
<dbReference type="InterPro" id="IPR000055">
    <property type="entry name" value="Restrct_endonuc_typeI_TRD"/>
</dbReference>
<dbReference type="OrthoDB" id="9816225at2"/>
<comment type="similarity">
    <text evidence="1">Belongs to the type-I restriction system S methylase family.</text>
</comment>
<dbReference type="CDD" id="cd17515">
    <property type="entry name" value="RMtype1_S_MjaORF132P_Sau1132ORF3780P-TRD1-CR1_like"/>
    <property type="match status" value="1"/>
</dbReference>
<evidence type="ECO:0000313" key="6">
    <source>
        <dbReference type="Proteomes" id="UP000245370"/>
    </source>
</evidence>
<dbReference type="AlphaFoldDB" id="A0A2U2XBL6"/>
<dbReference type="InterPro" id="IPR052021">
    <property type="entry name" value="Type-I_RS_S_subunit"/>
</dbReference>
<comment type="caution">
    <text evidence="5">The sequence shown here is derived from an EMBL/GenBank/DDBJ whole genome shotgun (WGS) entry which is preliminary data.</text>
</comment>
<dbReference type="EMBL" id="QFRJ01000008">
    <property type="protein sequence ID" value="PWH85199.1"/>
    <property type="molecule type" value="Genomic_DNA"/>
</dbReference>
<evidence type="ECO:0000256" key="3">
    <source>
        <dbReference type="ARBA" id="ARBA00023125"/>
    </source>
</evidence>
<feature type="domain" description="Type I restriction modification DNA specificity" evidence="4">
    <location>
        <begin position="3"/>
        <end position="173"/>
    </location>
</feature>
<organism evidence="5 6">
    <name type="scientific">Brumimicrobium oceani</name>
    <dbReference type="NCBI Taxonomy" id="2100725"/>
    <lineage>
        <taxon>Bacteria</taxon>
        <taxon>Pseudomonadati</taxon>
        <taxon>Bacteroidota</taxon>
        <taxon>Flavobacteriia</taxon>
        <taxon>Flavobacteriales</taxon>
        <taxon>Crocinitomicaceae</taxon>
        <taxon>Brumimicrobium</taxon>
    </lineage>
</organism>
<proteinExistence type="inferred from homology"/>
<dbReference type="GO" id="GO:0003677">
    <property type="term" value="F:DNA binding"/>
    <property type="evidence" value="ECO:0007669"/>
    <property type="project" value="UniProtKB-KW"/>
</dbReference>
<protein>
    <recommendedName>
        <fullName evidence="4">Type I restriction modification DNA specificity domain-containing protein</fullName>
    </recommendedName>
</protein>
<dbReference type="Gene3D" id="3.90.220.20">
    <property type="entry name" value="DNA methylase specificity domains"/>
    <property type="match status" value="2"/>
</dbReference>
<feature type="domain" description="Type I restriction modification DNA specificity" evidence="4">
    <location>
        <begin position="198"/>
        <end position="370"/>
    </location>
</feature>
<evidence type="ECO:0000259" key="4">
    <source>
        <dbReference type="Pfam" id="PF01420"/>
    </source>
</evidence>
<sequence length="398" mass="44625">MREDWEFKKLGQVCKTSSGGTPLKSKKEFYENGNIPWIRSGEVNNRNILNSEIKISQIGLDNSSAKLFPERTVVIAMYGATAGQVGILNFEAATNQAVCGIYPNNKFVPEFLYYFFLNFKQELIAQAVGNAQPNISQTKIKDTLIPVISIKLQKQIVEILDQAFEAIDKAKANIEKNIVNANELFQSKLNEIFSQKGDGWVNKELSQIGEVQTGNTPPTKDKSNFGDYIPFAKPPHFKPDGSIVTGDSMLSKFGLERSRLFKKNSILMVCIGATIGKTGFSEQPISSNQQINALTPNENYAPKLLYYALISPFVQKQVLNEGTRAQATLPIINKSKWMKLKVNLPIDKEEQIKIVKRLDELKRYSIKAENLYTKKLTSLEELKKSILQKAFSGELTAL</sequence>
<reference evidence="5 6" key="2">
    <citation type="submission" date="2018-05" db="EMBL/GenBank/DDBJ databases">
        <authorList>
            <person name="Lanie J.A."/>
            <person name="Ng W.-L."/>
            <person name="Kazmierczak K.M."/>
            <person name="Andrzejewski T.M."/>
            <person name="Davidsen T.M."/>
            <person name="Wayne K.J."/>
            <person name="Tettelin H."/>
            <person name="Glass J.I."/>
            <person name="Rusch D."/>
            <person name="Podicherti R."/>
            <person name="Tsui H.-C.T."/>
            <person name="Winkler M.E."/>
        </authorList>
    </citation>
    <scope>NUCLEOTIDE SEQUENCE [LARGE SCALE GENOMIC DNA]</scope>
    <source>
        <strain evidence="5 6">C305</strain>
    </source>
</reference>
<evidence type="ECO:0000256" key="1">
    <source>
        <dbReference type="ARBA" id="ARBA00010923"/>
    </source>
</evidence>
<dbReference type="REBASE" id="316699">
    <property type="entry name" value="S.Bsp305ORF11250P"/>
</dbReference>
<accession>A0A2U2XBL6</accession>
<keyword evidence="2" id="KW-0680">Restriction system</keyword>
<dbReference type="GO" id="GO:0009307">
    <property type="term" value="P:DNA restriction-modification system"/>
    <property type="evidence" value="ECO:0007669"/>
    <property type="project" value="UniProtKB-KW"/>
</dbReference>
<reference evidence="5 6" key="1">
    <citation type="submission" date="2018-05" db="EMBL/GenBank/DDBJ databases">
        <title>Brumimicrobium oceani sp. nov., isolated from coastal sediment.</title>
        <authorList>
            <person name="Kou Y."/>
        </authorList>
    </citation>
    <scope>NUCLEOTIDE SEQUENCE [LARGE SCALE GENOMIC DNA]</scope>
    <source>
        <strain evidence="5 6">C305</strain>
    </source>
</reference>
<dbReference type="SUPFAM" id="SSF116734">
    <property type="entry name" value="DNA methylase specificity domain"/>
    <property type="match status" value="2"/>
</dbReference>
<dbReference type="Proteomes" id="UP000245370">
    <property type="component" value="Unassembled WGS sequence"/>
</dbReference>
<keyword evidence="6" id="KW-1185">Reference proteome</keyword>
<dbReference type="RefSeq" id="WP_109359898.1">
    <property type="nucleotide sequence ID" value="NZ_QFRJ01000008.1"/>
</dbReference>
<dbReference type="Pfam" id="PF01420">
    <property type="entry name" value="Methylase_S"/>
    <property type="match status" value="2"/>
</dbReference>
<gene>
    <name evidence="5" type="ORF">DIT68_11235</name>
</gene>
<name>A0A2U2XBL6_9FLAO</name>
<dbReference type="CDD" id="cd17293">
    <property type="entry name" value="RMtype1_S_Ppo21ORF8840P_TRD1-CR1_like"/>
    <property type="match status" value="1"/>
</dbReference>
<dbReference type="InterPro" id="IPR044946">
    <property type="entry name" value="Restrct_endonuc_typeI_TRD_sf"/>
</dbReference>